<evidence type="ECO:0000313" key="2">
    <source>
        <dbReference type="EMBL" id="GIY31828.1"/>
    </source>
</evidence>
<feature type="region of interest" description="Disordered" evidence="1">
    <location>
        <begin position="39"/>
        <end position="98"/>
    </location>
</feature>
<protein>
    <submittedName>
        <fullName evidence="2">Uncharacterized protein</fullName>
    </submittedName>
</protein>
<dbReference type="EMBL" id="BPLQ01007720">
    <property type="protein sequence ID" value="GIY31828.1"/>
    <property type="molecule type" value="Genomic_DNA"/>
</dbReference>
<comment type="caution">
    <text evidence="2">The sequence shown here is derived from an EMBL/GenBank/DDBJ whole genome shotgun (WGS) entry which is preliminary data.</text>
</comment>
<organism evidence="2 3">
    <name type="scientific">Caerostris darwini</name>
    <dbReference type="NCBI Taxonomy" id="1538125"/>
    <lineage>
        <taxon>Eukaryota</taxon>
        <taxon>Metazoa</taxon>
        <taxon>Ecdysozoa</taxon>
        <taxon>Arthropoda</taxon>
        <taxon>Chelicerata</taxon>
        <taxon>Arachnida</taxon>
        <taxon>Araneae</taxon>
        <taxon>Araneomorphae</taxon>
        <taxon>Entelegynae</taxon>
        <taxon>Araneoidea</taxon>
        <taxon>Araneidae</taxon>
        <taxon>Caerostris</taxon>
    </lineage>
</organism>
<feature type="non-terminal residue" evidence="2">
    <location>
        <position position="98"/>
    </location>
</feature>
<reference evidence="2 3" key="1">
    <citation type="submission" date="2021-06" db="EMBL/GenBank/DDBJ databases">
        <title>Caerostris darwini draft genome.</title>
        <authorList>
            <person name="Kono N."/>
            <person name="Arakawa K."/>
        </authorList>
    </citation>
    <scope>NUCLEOTIDE SEQUENCE [LARGE SCALE GENOMIC DNA]</scope>
</reference>
<gene>
    <name evidence="2" type="ORF">CDAR_392941</name>
</gene>
<keyword evidence="3" id="KW-1185">Reference proteome</keyword>
<accession>A0AAV4SC02</accession>
<dbReference type="Proteomes" id="UP001054837">
    <property type="component" value="Unassembled WGS sequence"/>
</dbReference>
<evidence type="ECO:0000256" key="1">
    <source>
        <dbReference type="SAM" id="MobiDB-lite"/>
    </source>
</evidence>
<evidence type="ECO:0000313" key="3">
    <source>
        <dbReference type="Proteomes" id="UP001054837"/>
    </source>
</evidence>
<proteinExistence type="predicted"/>
<dbReference type="AlphaFoldDB" id="A0AAV4SC02"/>
<sequence>MFSTSYKFRVQSSLAEAPRRKNTCSEWLICSYVDLHFAGPQVPGGPPPDPGVLTDSGSPRRLTPSRDNPPEDSAHPAGRRGVREALHVEGLLPNRPSQ</sequence>
<name>A0AAV4SC02_9ARAC</name>